<evidence type="ECO:0000256" key="1">
    <source>
        <dbReference type="SAM" id="Phobius"/>
    </source>
</evidence>
<keyword evidence="1" id="KW-1133">Transmembrane helix</keyword>
<feature type="transmembrane region" description="Helical" evidence="1">
    <location>
        <begin position="40"/>
        <end position="60"/>
    </location>
</feature>
<proteinExistence type="predicted"/>
<organism evidence="2 3">
    <name type="scientific">Pseudomonas fluorescens</name>
    <dbReference type="NCBI Taxonomy" id="294"/>
    <lineage>
        <taxon>Bacteria</taxon>
        <taxon>Pseudomonadati</taxon>
        <taxon>Pseudomonadota</taxon>
        <taxon>Gammaproteobacteria</taxon>
        <taxon>Pseudomonadales</taxon>
        <taxon>Pseudomonadaceae</taxon>
        <taxon>Pseudomonas</taxon>
    </lineage>
</organism>
<protein>
    <submittedName>
        <fullName evidence="2">Uncharacterized protein</fullName>
    </submittedName>
</protein>
<keyword evidence="1" id="KW-0812">Transmembrane</keyword>
<evidence type="ECO:0000313" key="2">
    <source>
        <dbReference type="EMBL" id="VVP89441.1"/>
    </source>
</evidence>
<gene>
    <name evidence="2" type="ORF">PS918_03087</name>
</gene>
<dbReference type="RefSeq" id="WP_150771129.1">
    <property type="nucleotide sequence ID" value="NZ_CABVIY010000004.1"/>
</dbReference>
<reference evidence="2 3" key="1">
    <citation type="submission" date="2019-09" db="EMBL/GenBank/DDBJ databases">
        <authorList>
            <person name="Chandra G."/>
            <person name="Truman W A."/>
        </authorList>
    </citation>
    <scope>NUCLEOTIDE SEQUENCE [LARGE SCALE GENOMIC DNA]</scope>
    <source>
        <strain evidence="2">PS918</strain>
    </source>
</reference>
<name>A0A5E7SRK2_PSEFL</name>
<accession>A0A5E7SRK2</accession>
<dbReference type="EMBL" id="CABVIY010000004">
    <property type="protein sequence ID" value="VVP89441.1"/>
    <property type="molecule type" value="Genomic_DNA"/>
</dbReference>
<sequence length="229" mass="25407">MEKAIEKEVGRWGLVFVGAAVFITMLCLALYLLSISKLSGAEFVSFVIAFAIISAVVGFAPEVQEFSVAGNVVKLKEMKLEVINAVKSLEFTRVELLRSSLRKLIVSGIVGDHSTGERNLEFWSVISLAKQSNSLPSLKSEILLCVDHYLVFEKYRLPWFTPLLDFDSNKENVNGMSIIEFSRLLARPKIVEGLKGSVGPDKLDAEIDKVLGEMNKLEDLRKLVIALSD</sequence>
<dbReference type="Proteomes" id="UP000326611">
    <property type="component" value="Unassembled WGS sequence"/>
</dbReference>
<evidence type="ECO:0000313" key="3">
    <source>
        <dbReference type="Proteomes" id="UP000326611"/>
    </source>
</evidence>
<dbReference type="AlphaFoldDB" id="A0A5E7SRK2"/>
<keyword evidence="1" id="KW-0472">Membrane</keyword>
<feature type="transmembrane region" description="Helical" evidence="1">
    <location>
        <begin position="12"/>
        <end position="33"/>
    </location>
</feature>
<dbReference type="OrthoDB" id="6689501at2"/>